<sequence>MTAGAGAGDGSGAEALDAFFAGHPEARSIAAAVAEVVEELGPHTVRVSRSQVAFRRRRAFAWLWRPGQYVRSTVPVVLSLSLPQRDGSPRWKEVVQPSPHAWMHHLELNAPEEVDGAVRDWLATAYDAAG</sequence>
<dbReference type="Proteomes" id="UP000030013">
    <property type="component" value="Unassembled WGS sequence"/>
</dbReference>
<name>A0A0A0JZJ3_9MICO</name>
<proteinExistence type="predicted"/>
<reference evidence="2 3" key="1">
    <citation type="submission" date="2013-08" db="EMBL/GenBank/DDBJ databases">
        <title>The genome sequence of Knoellia aerolata.</title>
        <authorList>
            <person name="Zhu W."/>
            <person name="Wang G."/>
        </authorList>
    </citation>
    <scope>NUCLEOTIDE SEQUENCE [LARGE SCALE GENOMIC DNA]</scope>
    <source>
        <strain evidence="2 3">DSM 18566</strain>
    </source>
</reference>
<dbReference type="EMBL" id="AVPL01000027">
    <property type="protein sequence ID" value="KGN40956.1"/>
    <property type="molecule type" value="Genomic_DNA"/>
</dbReference>
<comment type="caution">
    <text evidence="2">The sequence shown here is derived from an EMBL/GenBank/DDBJ whole genome shotgun (WGS) entry which is preliminary data.</text>
</comment>
<accession>A0A0A0JZJ3</accession>
<dbReference type="Pfam" id="PF18899">
    <property type="entry name" value="DUF5655"/>
    <property type="match status" value="1"/>
</dbReference>
<dbReference type="InterPro" id="IPR043714">
    <property type="entry name" value="DUF5655"/>
</dbReference>
<dbReference type="STRING" id="1385519.N801_10215"/>
<dbReference type="AlphaFoldDB" id="A0A0A0JZJ3"/>
<dbReference type="OrthoDB" id="4871934at2"/>
<feature type="domain" description="DUF5655" evidence="1">
    <location>
        <begin position="17"/>
        <end position="127"/>
    </location>
</feature>
<organism evidence="2 3">
    <name type="scientific">Knoellia aerolata DSM 18566</name>
    <dbReference type="NCBI Taxonomy" id="1385519"/>
    <lineage>
        <taxon>Bacteria</taxon>
        <taxon>Bacillati</taxon>
        <taxon>Actinomycetota</taxon>
        <taxon>Actinomycetes</taxon>
        <taxon>Micrococcales</taxon>
        <taxon>Intrasporangiaceae</taxon>
        <taxon>Knoellia</taxon>
    </lineage>
</organism>
<evidence type="ECO:0000313" key="2">
    <source>
        <dbReference type="EMBL" id="KGN40956.1"/>
    </source>
</evidence>
<keyword evidence="3" id="KW-1185">Reference proteome</keyword>
<dbReference type="RefSeq" id="WP_052112870.1">
    <property type="nucleotide sequence ID" value="NZ_AVPL01000027.1"/>
</dbReference>
<evidence type="ECO:0000259" key="1">
    <source>
        <dbReference type="Pfam" id="PF18899"/>
    </source>
</evidence>
<gene>
    <name evidence="2" type="ORF">N801_10215</name>
</gene>
<dbReference type="eggNOG" id="ENOG5033DPC">
    <property type="taxonomic scope" value="Bacteria"/>
</dbReference>
<protein>
    <recommendedName>
        <fullName evidence="1">DUF5655 domain-containing protein</fullName>
    </recommendedName>
</protein>
<evidence type="ECO:0000313" key="3">
    <source>
        <dbReference type="Proteomes" id="UP000030013"/>
    </source>
</evidence>